<dbReference type="InterPro" id="IPR036397">
    <property type="entry name" value="RNaseH_sf"/>
</dbReference>
<gene>
    <name evidence="2" type="ORF">COT64_01380</name>
</gene>
<feature type="domain" description="Integrase catalytic" evidence="1">
    <location>
        <begin position="171"/>
        <end position="332"/>
    </location>
</feature>
<accession>A0A2H0WPW6</accession>
<dbReference type="InterPro" id="IPR055247">
    <property type="entry name" value="InsJ-like_HTH"/>
</dbReference>
<reference evidence="3" key="1">
    <citation type="submission" date="2017-09" db="EMBL/GenBank/DDBJ databases">
        <title>Depth-based differentiation of microbial function through sediment-hosted aquifers and enrichment of novel symbionts in the deep terrestrial subsurface.</title>
        <authorList>
            <person name="Probst A.J."/>
            <person name="Ladd B."/>
            <person name="Jarett J.K."/>
            <person name="Geller-Mcgrath D.E."/>
            <person name="Sieber C.M.K."/>
            <person name="Emerson J.B."/>
            <person name="Anantharaman K."/>
            <person name="Thomas B.C."/>
            <person name="Malmstrom R."/>
            <person name="Stieglmeier M."/>
            <person name="Klingl A."/>
            <person name="Woyke T."/>
            <person name="Ryan C.M."/>
            <person name="Banfield J.F."/>
        </authorList>
    </citation>
    <scope>NUCLEOTIDE SEQUENCE [LARGE SCALE GENOMIC DNA]</scope>
</reference>
<name>A0A2H0WPW6_9BACT</name>
<dbReference type="PANTHER" id="PTHR46889">
    <property type="entry name" value="TRANSPOSASE INSF FOR INSERTION SEQUENCE IS3B-RELATED"/>
    <property type="match status" value="1"/>
</dbReference>
<dbReference type="Gene3D" id="3.30.420.10">
    <property type="entry name" value="Ribonuclease H-like superfamily/Ribonuclease H"/>
    <property type="match status" value="1"/>
</dbReference>
<organism evidence="2 3">
    <name type="scientific">Candidatus Shapirobacteria bacterium CG09_land_8_20_14_0_10_39_12</name>
    <dbReference type="NCBI Taxonomy" id="1974885"/>
    <lineage>
        <taxon>Bacteria</taxon>
        <taxon>Candidatus Shapironibacteriota</taxon>
    </lineage>
</organism>
<proteinExistence type="predicted"/>
<sequence>MKGLYSGVTMKLRYIWPKGFQNKIVSLSHEAQVRLFWIDWYLSHGKNARGTCRHFGISPDTFYLWKNRFNPGSLITLEDNKDTRRPKHLREMTTPLVYIQKVIQIRKDDPEKSKYEIAEELKREGIKLGTSTIQKIINRHKNLLPNSLHYQKQKAHRKLSIARIKAARELKEKEPGSLVQIDTKHLYVLNKRFYVFAAVDSFSRLGYISAFETGSSLSGSLFLEEVLNYFPFKIKAIQTDNGSEYLLNFHKTCQENFIPHYFTDPYCPRQNGRAERFIQTATYEFFNWQDDLLPEINQLKEKCQKFNEKYNNYRFHRSLGYNTPREYLTKRKVYVI</sequence>
<dbReference type="Proteomes" id="UP000230775">
    <property type="component" value="Unassembled WGS sequence"/>
</dbReference>
<dbReference type="EMBL" id="PEZI01000031">
    <property type="protein sequence ID" value="PIS14671.1"/>
    <property type="molecule type" value="Genomic_DNA"/>
</dbReference>
<evidence type="ECO:0000313" key="3">
    <source>
        <dbReference type="Proteomes" id="UP000230775"/>
    </source>
</evidence>
<evidence type="ECO:0000313" key="2">
    <source>
        <dbReference type="EMBL" id="PIS14671.1"/>
    </source>
</evidence>
<dbReference type="InterPro" id="IPR001584">
    <property type="entry name" value="Integrase_cat-core"/>
</dbReference>
<dbReference type="InterPro" id="IPR009057">
    <property type="entry name" value="Homeodomain-like_sf"/>
</dbReference>
<dbReference type="InterPro" id="IPR012337">
    <property type="entry name" value="RNaseH-like_sf"/>
</dbReference>
<protein>
    <recommendedName>
        <fullName evidence="1">Integrase catalytic domain-containing protein</fullName>
    </recommendedName>
</protein>
<dbReference type="GO" id="GO:0003676">
    <property type="term" value="F:nucleic acid binding"/>
    <property type="evidence" value="ECO:0007669"/>
    <property type="project" value="InterPro"/>
</dbReference>
<dbReference type="InterPro" id="IPR050900">
    <property type="entry name" value="Transposase_IS3/IS150/IS904"/>
</dbReference>
<dbReference type="SUPFAM" id="SSF46689">
    <property type="entry name" value="Homeodomain-like"/>
    <property type="match status" value="1"/>
</dbReference>
<evidence type="ECO:0000259" key="1">
    <source>
        <dbReference type="PROSITE" id="PS50994"/>
    </source>
</evidence>
<dbReference type="Pfam" id="PF13683">
    <property type="entry name" value="rve_3"/>
    <property type="match status" value="1"/>
</dbReference>
<dbReference type="GO" id="GO:0015074">
    <property type="term" value="P:DNA integration"/>
    <property type="evidence" value="ECO:0007669"/>
    <property type="project" value="InterPro"/>
</dbReference>
<dbReference type="AlphaFoldDB" id="A0A2H0WPW6"/>
<dbReference type="PANTHER" id="PTHR46889:SF4">
    <property type="entry name" value="TRANSPOSASE INSO FOR INSERTION SEQUENCE ELEMENT IS911B-RELATED"/>
    <property type="match status" value="1"/>
</dbReference>
<dbReference type="SUPFAM" id="SSF53098">
    <property type="entry name" value="Ribonuclease H-like"/>
    <property type="match status" value="1"/>
</dbReference>
<comment type="caution">
    <text evidence="2">The sequence shown here is derived from an EMBL/GenBank/DDBJ whole genome shotgun (WGS) entry which is preliminary data.</text>
</comment>
<dbReference type="PROSITE" id="PS50994">
    <property type="entry name" value="INTEGRASE"/>
    <property type="match status" value="1"/>
</dbReference>
<dbReference type="Pfam" id="PF13518">
    <property type="entry name" value="HTH_28"/>
    <property type="match status" value="1"/>
</dbReference>